<evidence type="ECO:0000313" key="3">
    <source>
        <dbReference type="Proteomes" id="UP000095751"/>
    </source>
</evidence>
<accession>A0A1E7F3H8</accession>
<reference evidence="2 3" key="1">
    <citation type="submission" date="2016-09" db="EMBL/GenBank/DDBJ databases">
        <title>Extensive genetic diversity and differential bi-allelic expression allows diatom success in the polar Southern Ocean.</title>
        <authorList>
            <consortium name="DOE Joint Genome Institute"/>
            <person name="Mock T."/>
            <person name="Otillar R.P."/>
            <person name="Strauss J."/>
            <person name="Dupont C."/>
            <person name="Frickenhaus S."/>
            <person name="Maumus F."/>
            <person name="Mcmullan M."/>
            <person name="Sanges R."/>
            <person name="Schmutz J."/>
            <person name="Toseland A."/>
            <person name="Valas R."/>
            <person name="Veluchamy A."/>
            <person name="Ward B.J."/>
            <person name="Allen A."/>
            <person name="Barry K."/>
            <person name="Falciatore A."/>
            <person name="Ferrante M."/>
            <person name="Fortunato A.E."/>
            <person name="Gloeckner G."/>
            <person name="Gruber A."/>
            <person name="Hipkin R."/>
            <person name="Janech M."/>
            <person name="Kroth P."/>
            <person name="Leese F."/>
            <person name="Lindquist E."/>
            <person name="Lyon B.R."/>
            <person name="Martin J."/>
            <person name="Mayer C."/>
            <person name="Parker M."/>
            <person name="Quesneville H."/>
            <person name="Raymond J."/>
            <person name="Uhlig C."/>
            <person name="Valentin K.U."/>
            <person name="Worden A.Z."/>
            <person name="Armbrust E.V."/>
            <person name="Bowler C."/>
            <person name="Green B."/>
            <person name="Moulton V."/>
            <person name="Van Oosterhout C."/>
            <person name="Grigoriev I."/>
        </authorList>
    </citation>
    <scope>NUCLEOTIDE SEQUENCE [LARGE SCALE GENOMIC DNA]</scope>
    <source>
        <strain evidence="2 3">CCMP1102</strain>
    </source>
</reference>
<protein>
    <submittedName>
        <fullName evidence="2">Uncharacterized protein</fullName>
    </submittedName>
</protein>
<proteinExistence type="predicted"/>
<dbReference type="Proteomes" id="UP000095751">
    <property type="component" value="Unassembled WGS sequence"/>
</dbReference>
<evidence type="ECO:0000256" key="1">
    <source>
        <dbReference type="SAM" id="MobiDB-lite"/>
    </source>
</evidence>
<gene>
    <name evidence="2" type="ORF">FRACYDRAFT_270462</name>
</gene>
<sequence>MMTPFRMACMNSEHGKVMEVVEDTLAHCYASSDNTPPLNIEEALLSAAIDENIHLDCVYFLLRREPDILRKLLSPSSITTDSTKTIVTEINPKKRKRKDTKKNDHDGT</sequence>
<dbReference type="AlphaFoldDB" id="A0A1E7F3H8"/>
<feature type="region of interest" description="Disordered" evidence="1">
    <location>
        <begin position="83"/>
        <end position="108"/>
    </location>
</feature>
<organism evidence="2 3">
    <name type="scientific">Fragilariopsis cylindrus CCMP1102</name>
    <dbReference type="NCBI Taxonomy" id="635003"/>
    <lineage>
        <taxon>Eukaryota</taxon>
        <taxon>Sar</taxon>
        <taxon>Stramenopiles</taxon>
        <taxon>Ochrophyta</taxon>
        <taxon>Bacillariophyta</taxon>
        <taxon>Bacillariophyceae</taxon>
        <taxon>Bacillariophycidae</taxon>
        <taxon>Bacillariales</taxon>
        <taxon>Bacillariaceae</taxon>
        <taxon>Fragilariopsis</taxon>
    </lineage>
</organism>
<dbReference type="KEGG" id="fcy:FRACYDRAFT_270462"/>
<name>A0A1E7F3H8_9STRA</name>
<evidence type="ECO:0000313" key="2">
    <source>
        <dbReference type="EMBL" id="OEU12748.1"/>
    </source>
</evidence>
<keyword evidence="3" id="KW-1185">Reference proteome</keyword>
<dbReference type="InParanoid" id="A0A1E7F3H8"/>
<dbReference type="EMBL" id="KV784364">
    <property type="protein sequence ID" value="OEU12748.1"/>
    <property type="molecule type" value="Genomic_DNA"/>
</dbReference>